<dbReference type="Proteomes" id="UP000494330">
    <property type="component" value="Unassembled WGS sequence"/>
</dbReference>
<evidence type="ECO:0000313" key="1">
    <source>
        <dbReference type="EMBL" id="VWB25497.1"/>
    </source>
</evidence>
<reference evidence="1 2" key="1">
    <citation type="submission" date="2019-09" db="EMBL/GenBank/DDBJ databases">
        <authorList>
            <person name="Depoorter E."/>
        </authorList>
    </citation>
    <scope>NUCLEOTIDE SEQUENCE [LARGE SCALE GENOMIC DNA]</scope>
    <source>
        <strain evidence="1">LMG 30113</strain>
    </source>
</reference>
<sequence>MRPSSATANGMRSGRRFAGALAGQASGAVRDPESIVFPWRMDAAPTPDNTPIPHARGSFEKLPEVVVAMTQRYTVLRDRTEDG</sequence>
<evidence type="ECO:0000313" key="2">
    <source>
        <dbReference type="Proteomes" id="UP000494330"/>
    </source>
</evidence>
<proteinExistence type="predicted"/>
<dbReference type="AlphaFoldDB" id="A0A6P2I4K4"/>
<gene>
    <name evidence="1" type="ORF">BPA30113_00912</name>
</gene>
<dbReference type="EMBL" id="CABVQD010000002">
    <property type="protein sequence ID" value="VWB25497.1"/>
    <property type="molecule type" value="Genomic_DNA"/>
</dbReference>
<accession>A0A6P2I4K4</accession>
<keyword evidence="2" id="KW-1185">Reference proteome</keyword>
<name>A0A6P2I4K4_9BURK</name>
<protein>
    <submittedName>
        <fullName evidence="1">Uncharacterized protein</fullName>
    </submittedName>
</protein>
<organism evidence="1 2">
    <name type="scientific">Burkholderia paludis</name>
    <dbReference type="NCBI Taxonomy" id="1506587"/>
    <lineage>
        <taxon>Bacteria</taxon>
        <taxon>Pseudomonadati</taxon>
        <taxon>Pseudomonadota</taxon>
        <taxon>Betaproteobacteria</taxon>
        <taxon>Burkholderiales</taxon>
        <taxon>Burkholderiaceae</taxon>
        <taxon>Burkholderia</taxon>
        <taxon>Burkholderia cepacia complex</taxon>
    </lineage>
</organism>